<name>A0A9Q0AWG4_9PEZI</name>
<evidence type="ECO:0000256" key="2">
    <source>
        <dbReference type="SAM" id="Phobius"/>
    </source>
</evidence>
<organism evidence="3 4">
    <name type="scientific">Neoarthrinium moseri</name>
    <dbReference type="NCBI Taxonomy" id="1658444"/>
    <lineage>
        <taxon>Eukaryota</taxon>
        <taxon>Fungi</taxon>
        <taxon>Dikarya</taxon>
        <taxon>Ascomycota</taxon>
        <taxon>Pezizomycotina</taxon>
        <taxon>Sordariomycetes</taxon>
        <taxon>Xylariomycetidae</taxon>
        <taxon>Amphisphaeriales</taxon>
        <taxon>Apiosporaceae</taxon>
        <taxon>Neoarthrinium</taxon>
    </lineage>
</organism>
<feature type="transmembrane region" description="Helical" evidence="2">
    <location>
        <begin position="45"/>
        <end position="65"/>
    </location>
</feature>
<accession>A0A9Q0AWG4</accession>
<feature type="compositionally biased region" description="Basic and acidic residues" evidence="1">
    <location>
        <begin position="110"/>
        <end position="132"/>
    </location>
</feature>
<gene>
    <name evidence="3" type="ORF">JX265_000633</name>
</gene>
<sequence length="160" mass="17150">MDHDHAGDSQQNPPAGSGSPYQEGQNSADKGGGADGLHTTSGAELGIIIGVVAVVIILIAGLFAWRVRKNKKEKMKQQCAKDLETVTDANGDPFADSNRQAQAQAPLAQLDDKRGADSHDTRRATSPDHPGDQQRPGDWLGRHHRSHPGGVEEYEITSRV</sequence>
<keyword evidence="2" id="KW-0472">Membrane</keyword>
<evidence type="ECO:0000313" key="3">
    <source>
        <dbReference type="EMBL" id="KAI1881807.1"/>
    </source>
</evidence>
<keyword evidence="2" id="KW-1133">Transmembrane helix</keyword>
<feature type="region of interest" description="Disordered" evidence="1">
    <location>
        <begin position="87"/>
        <end position="160"/>
    </location>
</feature>
<protein>
    <submittedName>
        <fullName evidence="3">Uncharacterized protein</fullName>
    </submittedName>
</protein>
<dbReference type="AlphaFoldDB" id="A0A9Q0AWG4"/>
<feature type="compositionally biased region" description="Polar residues" evidence="1">
    <location>
        <begin position="8"/>
        <end position="28"/>
    </location>
</feature>
<evidence type="ECO:0000256" key="1">
    <source>
        <dbReference type="SAM" id="MobiDB-lite"/>
    </source>
</evidence>
<dbReference type="EMBL" id="JAFIMR010000001">
    <property type="protein sequence ID" value="KAI1881807.1"/>
    <property type="molecule type" value="Genomic_DNA"/>
</dbReference>
<feature type="region of interest" description="Disordered" evidence="1">
    <location>
        <begin position="1"/>
        <end position="35"/>
    </location>
</feature>
<keyword evidence="2" id="KW-0812">Transmembrane</keyword>
<comment type="caution">
    <text evidence="3">The sequence shown here is derived from an EMBL/GenBank/DDBJ whole genome shotgun (WGS) entry which is preliminary data.</text>
</comment>
<keyword evidence="4" id="KW-1185">Reference proteome</keyword>
<dbReference type="Proteomes" id="UP000829685">
    <property type="component" value="Unassembled WGS sequence"/>
</dbReference>
<evidence type="ECO:0000313" key="4">
    <source>
        <dbReference type="Proteomes" id="UP000829685"/>
    </source>
</evidence>
<reference evidence="3" key="1">
    <citation type="submission" date="2021-03" db="EMBL/GenBank/DDBJ databases">
        <title>Revisited historic fungal species revealed as producer of novel bioactive compounds through whole genome sequencing and comparative genomics.</title>
        <authorList>
            <person name="Vignolle G.A."/>
            <person name="Hochenegger N."/>
            <person name="Mach R.L."/>
            <person name="Mach-Aigner A.R."/>
            <person name="Javad Rahimi M."/>
            <person name="Salim K.A."/>
            <person name="Chan C.M."/>
            <person name="Lim L.B.L."/>
            <person name="Cai F."/>
            <person name="Druzhinina I.S."/>
            <person name="U'Ren J.M."/>
            <person name="Derntl C."/>
        </authorList>
    </citation>
    <scope>NUCLEOTIDE SEQUENCE</scope>
    <source>
        <strain evidence="3">TUCIM 5799</strain>
    </source>
</reference>
<feature type="compositionally biased region" description="Low complexity" evidence="1">
    <location>
        <begin position="100"/>
        <end position="109"/>
    </location>
</feature>
<proteinExistence type="predicted"/>